<dbReference type="Proteomes" id="UP000504827">
    <property type="component" value="Segment"/>
</dbReference>
<dbReference type="InterPro" id="IPR058003">
    <property type="entry name" value="Phage_gp12"/>
</dbReference>
<evidence type="ECO:0000313" key="1">
    <source>
        <dbReference type="EMBL" id="BAQ94158.1"/>
    </source>
</evidence>
<dbReference type="Pfam" id="PF25675">
    <property type="entry name" value="Phage_nozzle"/>
    <property type="match status" value="1"/>
</dbReference>
<dbReference type="GeneID" id="55412474"/>
<keyword evidence="2" id="KW-1185">Reference proteome</keyword>
<evidence type="ECO:0000313" key="2">
    <source>
        <dbReference type="Proteomes" id="UP000504827"/>
    </source>
</evidence>
<proteinExistence type="predicted"/>
<name>A0A6S4PDR1_9CAUD</name>
<accession>A0A6S4PDR1</accession>
<organism evidence="1 2">
    <name type="scientific">uncultured phage_MedDCM-OCT-S35-C6</name>
    <dbReference type="NCBI Taxonomy" id="2741075"/>
    <lineage>
        <taxon>Viruses</taxon>
        <taxon>Duplodnaviria</taxon>
        <taxon>Heunggongvirae</taxon>
        <taxon>Uroviricota</taxon>
        <taxon>Caudoviricetes</taxon>
        <taxon>Autographivirales</taxon>
        <taxon>Pelagivirus</taxon>
        <taxon>Pelagivirus S35C6</taxon>
    </lineage>
</organism>
<dbReference type="KEGG" id="vg:55412474"/>
<protein>
    <submittedName>
        <fullName evidence="1">Tail tubular protein B</fullName>
    </submittedName>
</protein>
<reference evidence="1 2" key="1">
    <citation type="journal article" date="2013" name="PLoS Genet.">
        <title>Expanding the Marine Virosphere Using Metagenomics.</title>
        <authorList>
            <person name="Mizuno C.M."/>
            <person name="Rodriguez-Valera F."/>
            <person name="Kimes N.E."/>
            <person name="Ghai R."/>
        </authorList>
    </citation>
    <scope>NUCLEOTIDE SEQUENCE [LARGE SCALE GENOMIC DNA]</scope>
    <source>
        <strain evidence="1">UvMED-CGR-U-MedDCM-OCT-S35-C6</strain>
    </source>
</reference>
<dbReference type="RefSeq" id="YP_010761244.1">
    <property type="nucleotide sequence ID" value="NC_047702.1"/>
</dbReference>
<dbReference type="EMBL" id="AP013542">
    <property type="protein sequence ID" value="BAQ94158.1"/>
    <property type="molecule type" value="Genomic_DNA"/>
</dbReference>
<sequence length="830" mass="90604">MGGVVSQSIPNFLNGMSQQTPTQRGINQGEDQVNLQNGLVDGLSKRPPLDYVATVDSSNIYSNKTKFWQIQRDANNQYIVALYNGGIKVFDLAGNEKTVTIASGSSYLTSTNPRENFKLVNIADYTFLANTGTTVTADSNTSAAKVEEFLVVCKLTNYGREYKVALKHPSMAQELEVVFQLPSGSDAATDSKFRDTNKITDILLYGTASTHWDGNANGIGFNVRRTDTNASVSTTQGLANYSGFTSHFTFEAFDSVIYGKPTDGNANYTITTSDGSGNTAMYSIRDEIQDFSKLPFYGKEGVILKITGEEGETLSDYYVKFTGKSGVWNETIAPATSVGLTNSTMPHALINNNDGTFTFQELDWTDRVCGDSESNPDPTFVGKKINNLTYYKNRLGILSGENLILTENASFFNYFATTSTQVLDTDPIDIAASGTQVNTLKNSVGFNESLLLFSDTAQYKLDSSGESISPTTAILNEVSSFEHDDKVTPVSAGKFAYFAQARTNNTAIREYFADDDTLTNDGLDISVSVQNLIPTNCYQIVSNTTEDTLIFLTSDTGDSQTAPYSGTVSTTYANTMYIYKYFFDGGEKVQNAWSKWTFTGVKILGAMSLESFIYLLVSEGTTTKLVKIDLRNLKDTTIGHGVYIDLKTSVTGSYSSTTDLTTFTSPYGAKTGLIAVDRTNGNNYTATNTSGATYTIVGNHTALYIGVPYESKYRMSTQFVRENTGKGLIAVTSGRYQIRNITFNFENSGYFQVEVTPTNRDTSTAIMNGYVIGTSTSIIGQPAISTGTLRVPVQSQNTQFTLDIKSSSHLPMYIAGAEVEGYYHNRASRI</sequence>